<dbReference type="GO" id="GO:0005829">
    <property type="term" value="C:cytosol"/>
    <property type="evidence" value="ECO:0007669"/>
    <property type="project" value="TreeGrafter"/>
</dbReference>
<organism evidence="6 7">
    <name type="scientific">Pararhizobium mangrovi</name>
    <dbReference type="NCBI Taxonomy" id="2590452"/>
    <lineage>
        <taxon>Bacteria</taxon>
        <taxon>Pseudomonadati</taxon>
        <taxon>Pseudomonadota</taxon>
        <taxon>Alphaproteobacteria</taxon>
        <taxon>Hyphomicrobiales</taxon>
        <taxon>Rhizobiaceae</taxon>
        <taxon>Rhizobium/Agrobacterium group</taxon>
        <taxon>Pararhizobium</taxon>
    </lineage>
</organism>
<evidence type="ECO:0000313" key="6">
    <source>
        <dbReference type="EMBL" id="TPW26270.1"/>
    </source>
</evidence>
<dbReference type="HAMAP" id="MF_00272">
    <property type="entry name" value="GcvH"/>
    <property type="match status" value="1"/>
</dbReference>
<dbReference type="PROSITE" id="PS50968">
    <property type="entry name" value="BIOTINYL_LIPOYL"/>
    <property type="match status" value="1"/>
</dbReference>
<dbReference type="SUPFAM" id="SSF51230">
    <property type="entry name" value="Single hybrid motif"/>
    <property type="match status" value="1"/>
</dbReference>
<dbReference type="RefSeq" id="WP_141167987.1">
    <property type="nucleotide sequence ID" value="NZ_VHLH01000033.1"/>
</dbReference>
<sequence>MLKFTEDHEWLNIEDGVATVGITAHAAEQLGDLVFVELPDDGSEFDKGAEAATVESVKAASDVFCPLSGTITEVNQAIADDPSLVNSDPMGKGWFFKLKLANPADADALMDQAAYEAHTS</sequence>
<dbReference type="AlphaFoldDB" id="A0A506TXN3"/>
<comment type="cofactor">
    <cofactor evidence="3">
        <name>(R)-lipoate</name>
        <dbReference type="ChEBI" id="CHEBI:83088"/>
    </cofactor>
    <text evidence="3">Binds 1 lipoyl cofactor covalently.</text>
</comment>
<evidence type="ECO:0000256" key="1">
    <source>
        <dbReference type="ARBA" id="ARBA00009249"/>
    </source>
</evidence>
<dbReference type="NCBIfam" id="NF002270">
    <property type="entry name" value="PRK01202.1"/>
    <property type="match status" value="1"/>
</dbReference>
<dbReference type="InterPro" id="IPR017453">
    <property type="entry name" value="GCV_H_sub"/>
</dbReference>
<dbReference type="InterPro" id="IPR000089">
    <property type="entry name" value="Biotin_lipoyl"/>
</dbReference>
<dbReference type="GO" id="GO:0019464">
    <property type="term" value="P:glycine decarboxylation via glycine cleavage system"/>
    <property type="evidence" value="ECO:0007669"/>
    <property type="project" value="UniProtKB-UniRule"/>
</dbReference>
<comment type="similarity">
    <text evidence="1 3">Belongs to the GcvH family.</text>
</comment>
<proteinExistence type="inferred from homology"/>
<dbReference type="PROSITE" id="PS00189">
    <property type="entry name" value="LIPOYL"/>
    <property type="match status" value="1"/>
</dbReference>
<evidence type="ECO:0000256" key="3">
    <source>
        <dbReference type="HAMAP-Rule" id="MF_00272"/>
    </source>
</evidence>
<gene>
    <name evidence="3 6" type="primary">gcvH</name>
    <name evidence="6" type="ORF">FJU11_15495</name>
</gene>
<accession>A0A506TXN3</accession>
<dbReference type="InterPro" id="IPR003016">
    <property type="entry name" value="2-oxoA_DH_lipoyl-BS"/>
</dbReference>
<dbReference type="GO" id="GO:0009249">
    <property type="term" value="P:protein lipoylation"/>
    <property type="evidence" value="ECO:0007669"/>
    <property type="project" value="TreeGrafter"/>
</dbReference>
<dbReference type="GO" id="GO:0005960">
    <property type="term" value="C:glycine cleavage complex"/>
    <property type="evidence" value="ECO:0007669"/>
    <property type="project" value="InterPro"/>
</dbReference>
<evidence type="ECO:0000313" key="7">
    <source>
        <dbReference type="Proteomes" id="UP000320314"/>
    </source>
</evidence>
<dbReference type="Gene3D" id="2.40.50.100">
    <property type="match status" value="1"/>
</dbReference>
<dbReference type="EMBL" id="VHLH01000033">
    <property type="protein sequence ID" value="TPW26270.1"/>
    <property type="molecule type" value="Genomic_DNA"/>
</dbReference>
<dbReference type="InterPro" id="IPR002930">
    <property type="entry name" value="GCV_H"/>
</dbReference>
<dbReference type="Pfam" id="PF01597">
    <property type="entry name" value="GCV_H"/>
    <property type="match status" value="1"/>
</dbReference>
<keyword evidence="2 3" id="KW-0450">Lipoyl</keyword>
<dbReference type="InterPro" id="IPR011053">
    <property type="entry name" value="Single_hybrid_motif"/>
</dbReference>
<evidence type="ECO:0000256" key="4">
    <source>
        <dbReference type="PIRSR" id="PIRSR617453-50"/>
    </source>
</evidence>
<dbReference type="NCBIfam" id="TIGR00527">
    <property type="entry name" value="gcvH"/>
    <property type="match status" value="1"/>
</dbReference>
<feature type="modified residue" description="N6-lipoyllysine" evidence="3 4">
    <location>
        <position position="58"/>
    </location>
</feature>
<comment type="caution">
    <text evidence="6">The sequence shown here is derived from an EMBL/GenBank/DDBJ whole genome shotgun (WGS) entry which is preliminary data.</text>
</comment>
<evidence type="ECO:0000259" key="5">
    <source>
        <dbReference type="PROSITE" id="PS50968"/>
    </source>
</evidence>
<dbReference type="Proteomes" id="UP000320314">
    <property type="component" value="Unassembled WGS sequence"/>
</dbReference>
<name>A0A506TXN3_9HYPH</name>
<dbReference type="InterPro" id="IPR033753">
    <property type="entry name" value="GCV_H/Fam206"/>
</dbReference>
<keyword evidence="7" id="KW-1185">Reference proteome</keyword>
<dbReference type="PANTHER" id="PTHR11715:SF3">
    <property type="entry name" value="GLYCINE CLEAVAGE SYSTEM H PROTEIN-RELATED"/>
    <property type="match status" value="1"/>
</dbReference>
<dbReference type="PANTHER" id="PTHR11715">
    <property type="entry name" value="GLYCINE CLEAVAGE SYSTEM H PROTEIN"/>
    <property type="match status" value="1"/>
</dbReference>
<comment type="function">
    <text evidence="3">The glycine cleavage system catalyzes the degradation of glycine. The H protein shuttles the methylamine group of glycine from the P protein to the T protein.</text>
</comment>
<evidence type="ECO:0000256" key="2">
    <source>
        <dbReference type="ARBA" id="ARBA00022823"/>
    </source>
</evidence>
<comment type="subunit">
    <text evidence="3">The glycine cleavage system is composed of four proteins: P, T, L and H.</text>
</comment>
<protein>
    <recommendedName>
        <fullName evidence="3">Glycine cleavage system H protein</fullName>
    </recommendedName>
</protein>
<dbReference type="CDD" id="cd06848">
    <property type="entry name" value="GCS_H"/>
    <property type="match status" value="1"/>
</dbReference>
<reference evidence="6 7" key="1">
    <citation type="submission" date="2019-06" db="EMBL/GenBank/DDBJ databases">
        <authorList>
            <person name="Li M."/>
        </authorList>
    </citation>
    <scope>NUCLEOTIDE SEQUENCE [LARGE SCALE GENOMIC DNA]</scope>
    <source>
        <strain evidence="6 7">BGMRC6574</strain>
    </source>
</reference>
<feature type="domain" description="Lipoyl-binding" evidence="5">
    <location>
        <begin position="17"/>
        <end position="99"/>
    </location>
</feature>
<dbReference type="OrthoDB" id="9796712at2"/>